<evidence type="ECO:0000313" key="1">
    <source>
        <dbReference type="EMBL" id="GAB1296224.1"/>
    </source>
</evidence>
<sequence>MEAREGPTSNYNKIIFSRRPAMKKLPFGVLQANKETHTNT</sequence>
<protein>
    <submittedName>
        <fullName evidence="1">CMT1A duplicated region transcript 4 protein homolog</fullName>
    </submittedName>
</protein>
<keyword evidence="2" id="KW-1185">Reference proteome</keyword>
<gene>
    <name evidence="1" type="ORF">APTSU1_001145900</name>
</gene>
<dbReference type="EMBL" id="BAAFST010000011">
    <property type="protein sequence ID" value="GAB1296224.1"/>
    <property type="molecule type" value="Genomic_DNA"/>
</dbReference>
<comment type="caution">
    <text evidence="1">The sequence shown here is derived from an EMBL/GenBank/DDBJ whole genome shotgun (WGS) entry which is preliminary data.</text>
</comment>
<accession>A0ABQ0FAE4</accession>
<dbReference type="Pfam" id="PF15213">
    <property type="entry name" value="CDRT4"/>
    <property type="match status" value="1"/>
</dbReference>
<dbReference type="PANTHER" id="PTHR37885:SF1">
    <property type="entry name" value="CMT1A DUPLICATED REGION TRANSCRIPT 4 PROTEIN"/>
    <property type="match status" value="1"/>
</dbReference>
<dbReference type="PANTHER" id="PTHR37885">
    <property type="entry name" value="CMT1A DUPLICATED REGION TRANSCRIPT 4 PROTEIN"/>
    <property type="match status" value="1"/>
</dbReference>
<name>A0ABQ0FAE4_APOSI</name>
<evidence type="ECO:0000313" key="2">
    <source>
        <dbReference type="Proteomes" id="UP001623349"/>
    </source>
</evidence>
<dbReference type="Proteomes" id="UP001623349">
    <property type="component" value="Unassembled WGS sequence"/>
</dbReference>
<organism evidence="1 2">
    <name type="scientific">Apodemus speciosus</name>
    <name type="common">Large Japanese field mouse</name>
    <dbReference type="NCBI Taxonomy" id="105296"/>
    <lineage>
        <taxon>Eukaryota</taxon>
        <taxon>Metazoa</taxon>
        <taxon>Chordata</taxon>
        <taxon>Craniata</taxon>
        <taxon>Vertebrata</taxon>
        <taxon>Euteleostomi</taxon>
        <taxon>Mammalia</taxon>
        <taxon>Eutheria</taxon>
        <taxon>Euarchontoglires</taxon>
        <taxon>Glires</taxon>
        <taxon>Rodentia</taxon>
        <taxon>Myomorpha</taxon>
        <taxon>Muroidea</taxon>
        <taxon>Muridae</taxon>
        <taxon>Murinae</taxon>
        <taxon>Apodemus</taxon>
    </lineage>
</organism>
<dbReference type="InterPro" id="IPR029185">
    <property type="entry name" value="CDRT4"/>
</dbReference>
<proteinExistence type="predicted"/>
<reference evidence="1 2" key="1">
    <citation type="submission" date="2024-08" db="EMBL/GenBank/DDBJ databases">
        <title>The draft genome of Apodemus speciosus.</title>
        <authorList>
            <person name="Nabeshima K."/>
            <person name="Suzuki S."/>
            <person name="Onuma M."/>
        </authorList>
    </citation>
    <scope>NUCLEOTIDE SEQUENCE [LARGE SCALE GENOMIC DNA]</scope>
    <source>
        <strain evidence="1">IB14-021</strain>
    </source>
</reference>